<protein>
    <submittedName>
        <fullName evidence="2">Phosphate transport system regulatory protein PhoU</fullName>
    </submittedName>
</protein>
<comment type="caution">
    <text evidence="2">The sequence shown here is derived from an EMBL/GenBank/DDBJ whole genome shotgun (WGS) entry which is preliminary data.</text>
</comment>
<dbReference type="GO" id="GO:0045936">
    <property type="term" value="P:negative regulation of phosphate metabolic process"/>
    <property type="evidence" value="ECO:0007669"/>
    <property type="project" value="InterPro"/>
</dbReference>
<dbReference type="AlphaFoldDB" id="A0A8J3EZ13"/>
<sequence length="252" mass="28028">MVKGQAGQRPTRREASLAARLRDIVMPPFPEPTGPVRAGFQEWLDEIDDELISSALTLVDALPRAVRALLHADHGAVDELRVATYDVQGRCRHVEEQGFLLLAREAPVAGDLRRLVGILRLILSVDRTAALVRHVAEATDHVDATRMPQEIRTTLEDFAARTVEVLRRGIDAWRQRDGLAVHEVNQLDESVDHLQVHLLAEVREQVTDPAELVLLGLLARYLERIADHGVAFAQHACFAVTGERVDVGRLEP</sequence>
<dbReference type="InterPro" id="IPR026022">
    <property type="entry name" value="PhoU_dom"/>
</dbReference>
<dbReference type="EMBL" id="BMHA01000013">
    <property type="protein sequence ID" value="GGI08955.1"/>
    <property type="molecule type" value="Genomic_DNA"/>
</dbReference>
<dbReference type="SUPFAM" id="SSF109755">
    <property type="entry name" value="PhoU-like"/>
    <property type="match status" value="1"/>
</dbReference>
<accession>A0A8J3EZ13</accession>
<dbReference type="InterPro" id="IPR028366">
    <property type="entry name" value="PhoU"/>
</dbReference>
<proteinExistence type="predicted"/>
<feature type="domain" description="PhoU" evidence="1">
    <location>
        <begin position="158"/>
        <end position="234"/>
    </location>
</feature>
<dbReference type="GO" id="GO:0030643">
    <property type="term" value="P:intracellular phosphate ion homeostasis"/>
    <property type="evidence" value="ECO:0007669"/>
    <property type="project" value="InterPro"/>
</dbReference>
<dbReference type="Pfam" id="PF01895">
    <property type="entry name" value="PhoU"/>
    <property type="match status" value="2"/>
</dbReference>
<name>A0A8J3EZ13_9ACTN</name>
<dbReference type="RefSeq" id="WP_130648728.1">
    <property type="nucleotide sequence ID" value="NZ_BMHA01000013.1"/>
</dbReference>
<dbReference type="PANTHER" id="PTHR42930">
    <property type="entry name" value="PHOSPHATE-SPECIFIC TRANSPORT SYSTEM ACCESSORY PROTEIN PHOU"/>
    <property type="match status" value="1"/>
</dbReference>
<dbReference type="Gene3D" id="1.20.58.220">
    <property type="entry name" value="Phosphate transport system protein phou homolog 2, domain 2"/>
    <property type="match status" value="1"/>
</dbReference>
<reference evidence="2" key="2">
    <citation type="submission" date="2020-09" db="EMBL/GenBank/DDBJ databases">
        <authorList>
            <person name="Sun Q."/>
            <person name="Zhou Y."/>
        </authorList>
    </citation>
    <scope>NUCLEOTIDE SEQUENCE</scope>
    <source>
        <strain evidence="2">CGMCC 1.14988</strain>
    </source>
</reference>
<evidence type="ECO:0000313" key="3">
    <source>
        <dbReference type="Proteomes" id="UP000650511"/>
    </source>
</evidence>
<evidence type="ECO:0000313" key="2">
    <source>
        <dbReference type="EMBL" id="GGI08955.1"/>
    </source>
</evidence>
<organism evidence="2 3">
    <name type="scientific">Egicoccus halophilus</name>
    <dbReference type="NCBI Taxonomy" id="1670830"/>
    <lineage>
        <taxon>Bacteria</taxon>
        <taxon>Bacillati</taxon>
        <taxon>Actinomycetota</taxon>
        <taxon>Nitriliruptoria</taxon>
        <taxon>Egicoccales</taxon>
        <taxon>Egicoccaceae</taxon>
        <taxon>Egicoccus</taxon>
    </lineage>
</organism>
<dbReference type="Proteomes" id="UP000650511">
    <property type="component" value="Unassembled WGS sequence"/>
</dbReference>
<feature type="domain" description="PhoU" evidence="1">
    <location>
        <begin position="60"/>
        <end position="138"/>
    </location>
</feature>
<keyword evidence="3" id="KW-1185">Reference proteome</keyword>
<dbReference type="PANTHER" id="PTHR42930:SF3">
    <property type="entry name" value="PHOSPHATE-SPECIFIC TRANSPORT SYSTEM ACCESSORY PROTEIN PHOU"/>
    <property type="match status" value="1"/>
</dbReference>
<evidence type="ECO:0000259" key="1">
    <source>
        <dbReference type="Pfam" id="PF01895"/>
    </source>
</evidence>
<dbReference type="OrthoDB" id="9814256at2"/>
<dbReference type="InterPro" id="IPR038078">
    <property type="entry name" value="PhoU-like_sf"/>
</dbReference>
<gene>
    <name evidence="2" type="primary">phoU1</name>
    <name evidence="2" type="ORF">GCM10011354_31670</name>
</gene>
<reference evidence="2" key="1">
    <citation type="journal article" date="2014" name="Int. J. Syst. Evol. Microbiol.">
        <title>Complete genome sequence of Corynebacterium casei LMG S-19264T (=DSM 44701T), isolated from a smear-ripened cheese.</title>
        <authorList>
            <consortium name="US DOE Joint Genome Institute (JGI-PGF)"/>
            <person name="Walter F."/>
            <person name="Albersmeier A."/>
            <person name="Kalinowski J."/>
            <person name="Ruckert C."/>
        </authorList>
    </citation>
    <scope>NUCLEOTIDE SEQUENCE</scope>
    <source>
        <strain evidence="2">CGMCC 1.14988</strain>
    </source>
</reference>